<keyword evidence="9" id="KW-1185">Reference proteome</keyword>
<evidence type="ECO:0000256" key="3">
    <source>
        <dbReference type="ARBA" id="ARBA00022692"/>
    </source>
</evidence>
<dbReference type="Gene3D" id="1.20.1720.10">
    <property type="entry name" value="Multidrug resistance protein D"/>
    <property type="match status" value="1"/>
</dbReference>
<dbReference type="InterPro" id="IPR020846">
    <property type="entry name" value="MFS_dom"/>
</dbReference>
<keyword evidence="4 6" id="KW-1133">Transmembrane helix</keyword>
<dbReference type="PANTHER" id="PTHR42718">
    <property type="entry name" value="MAJOR FACILITATOR SUPERFAMILY MULTIDRUG TRANSPORTER MFSC"/>
    <property type="match status" value="1"/>
</dbReference>
<feature type="domain" description="Major facilitator superfamily (MFS) profile" evidence="7">
    <location>
        <begin position="6"/>
        <end position="164"/>
    </location>
</feature>
<evidence type="ECO:0000256" key="6">
    <source>
        <dbReference type="SAM" id="Phobius"/>
    </source>
</evidence>
<keyword evidence="3 6" id="KW-0812">Transmembrane</keyword>
<dbReference type="RefSeq" id="WP_343338460.1">
    <property type="nucleotide sequence ID" value="NZ_CP154622.1"/>
</dbReference>
<reference evidence="8 9" key="1">
    <citation type="submission" date="2024-04" db="EMBL/GenBank/DDBJ databases">
        <title>Isolation and characterization of novel acetogenic strains of the genera Terrisporobacter and Acetoanaerobium.</title>
        <authorList>
            <person name="Boeer T."/>
            <person name="Schueler M.A."/>
            <person name="Lueschen A."/>
            <person name="Eysell L."/>
            <person name="Droege J."/>
            <person name="Heinemann M."/>
            <person name="Engelhardt L."/>
            <person name="Basen M."/>
            <person name="Daniel R."/>
        </authorList>
    </citation>
    <scope>NUCLEOTIDE SEQUENCE [LARGE SCALE GENOMIC DNA]</scope>
    <source>
        <strain evidence="8 9">ELB</strain>
    </source>
</reference>
<dbReference type="PANTHER" id="PTHR42718:SF9">
    <property type="entry name" value="MAJOR FACILITATOR SUPERFAMILY MULTIDRUG TRANSPORTER MFSC"/>
    <property type="match status" value="1"/>
</dbReference>
<dbReference type="InterPro" id="IPR011701">
    <property type="entry name" value="MFS"/>
</dbReference>
<feature type="transmembrane region" description="Helical" evidence="6">
    <location>
        <begin position="131"/>
        <end position="155"/>
    </location>
</feature>
<evidence type="ECO:0000256" key="4">
    <source>
        <dbReference type="ARBA" id="ARBA00022989"/>
    </source>
</evidence>
<evidence type="ECO:0000256" key="1">
    <source>
        <dbReference type="ARBA" id="ARBA00004651"/>
    </source>
</evidence>
<protein>
    <submittedName>
        <fullName evidence="8">Inner membrane transport protein YnfM</fullName>
    </submittedName>
</protein>
<dbReference type="Proteomes" id="UP001477947">
    <property type="component" value="Chromosome"/>
</dbReference>
<dbReference type="SUPFAM" id="SSF103473">
    <property type="entry name" value="MFS general substrate transporter"/>
    <property type="match status" value="1"/>
</dbReference>
<evidence type="ECO:0000313" key="9">
    <source>
        <dbReference type="Proteomes" id="UP001477947"/>
    </source>
</evidence>
<gene>
    <name evidence="8" type="primary">ynfM</name>
    <name evidence="8" type="ORF">TPELB_06130</name>
</gene>
<keyword evidence="2" id="KW-0813">Transport</keyword>
<dbReference type="InterPro" id="IPR036259">
    <property type="entry name" value="MFS_trans_sf"/>
</dbReference>
<keyword evidence="5 6" id="KW-0472">Membrane</keyword>
<evidence type="ECO:0000259" key="7">
    <source>
        <dbReference type="PROSITE" id="PS50850"/>
    </source>
</evidence>
<evidence type="ECO:0000313" key="8">
    <source>
        <dbReference type="EMBL" id="XAM40311.1"/>
    </source>
</evidence>
<accession>A0ABZ3FC40</accession>
<feature type="transmembrane region" description="Helical" evidence="6">
    <location>
        <begin position="97"/>
        <end position="119"/>
    </location>
</feature>
<comment type="subcellular location">
    <subcellularLocation>
        <location evidence="1">Cell membrane</location>
        <topology evidence="1">Multi-pass membrane protein</topology>
    </subcellularLocation>
</comment>
<feature type="transmembrane region" description="Helical" evidence="6">
    <location>
        <begin position="72"/>
        <end position="91"/>
    </location>
</feature>
<evidence type="ECO:0000256" key="5">
    <source>
        <dbReference type="ARBA" id="ARBA00023136"/>
    </source>
</evidence>
<evidence type="ECO:0000256" key="2">
    <source>
        <dbReference type="ARBA" id="ARBA00022448"/>
    </source>
</evidence>
<dbReference type="PROSITE" id="PS50850">
    <property type="entry name" value="MFS"/>
    <property type="match status" value="1"/>
</dbReference>
<dbReference type="EMBL" id="CP154622">
    <property type="protein sequence ID" value="XAM40311.1"/>
    <property type="molecule type" value="Genomic_DNA"/>
</dbReference>
<feature type="transmembrane region" description="Helical" evidence="6">
    <location>
        <begin position="35"/>
        <end position="60"/>
    </location>
</feature>
<sequence>MDKKKINLMIGILAFLANGDNYAESPLLGNIASDLGITVSQASISVTAYMMTFGLFTIIVGPLGDKYGKTKVINIAAFGTAIFSMLGAVVFSLQSLILLRAVNGAFGAGIFPVTMALVGENSDDSNRQKSIGKIMGLMFLGGASATLIGGAFAYFGSWRMVYYA</sequence>
<proteinExistence type="predicted"/>
<name>A0ABZ3FC40_9FIRM</name>
<dbReference type="Pfam" id="PF07690">
    <property type="entry name" value="MFS_1"/>
    <property type="match status" value="1"/>
</dbReference>
<organism evidence="8 9">
    <name type="scientific">Terrisporobacter petrolearius</name>
    <dbReference type="NCBI Taxonomy" id="1460447"/>
    <lineage>
        <taxon>Bacteria</taxon>
        <taxon>Bacillati</taxon>
        <taxon>Bacillota</taxon>
        <taxon>Clostridia</taxon>
        <taxon>Peptostreptococcales</taxon>
        <taxon>Peptostreptococcaceae</taxon>
        <taxon>Terrisporobacter</taxon>
    </lineage>
</organism>